<accession>A0A183B5B0</accession>
<reference evidence="2 3" key="2">
    <citation type="submission" date="2018-11" db="EMBL/GenBank/DDBJ databases">
        <authorList>
            <consortium name="Pathogen Informatics"/>
        </authorList>
    </citation>
    <scope>NUCLEOTIDE SEQUENCE [LARGE SCALE GENOMIC DNA]</scope>
    <source>
        <strain evidence="2 3">Egypt</strain>
    </source>
</reference>
<gene>
    <name evidence="2" type="ORF">ECPE_LOCUS14395</name>
</gene>
<dbReference type="AlphaFoldDB" id="A0A183B5B0"/>
<sequence>MELPSIEHLNLKASPSKIEEWVERFELWCSIRKGGVQKQSALFLNAGGRDLYLLLEILTFPEVPAKLLYESLKSLLLNHLLPTEFQAHERAKFNSMIRAYHMSCRNFILQLNRQASRCNYGDRLEEQMCDRLVAGINNFSLRSKLLGKKDLTFPEARKIYEQHDDLMKATSSEAVTLFQRQKNPPNRPPTVKRAPKPQKISPGNEKRINLCLSCGSHYLSTNCLIVRCSDRYSFSYSSTTWRGLTNSPCFVFADDVKVVGSSGRAYLVSDIERVVEWSNKWNLALNAAKCQLLTKQTDPLVAAGMWGTFEVKRLATRMVEGERGKSYQERLRGLDLFSPERRRIGGDLIEAFKLRRGSPGIPPEELFTDAPYAGTKGHEHKLMKKRSRLGVRSNYFCNRIVNRWNRLPEEEVYLLSIQAFKLALDKGWFKLFPNEEY</sequence>
<dbReference type="PANTHER" id="PTHR33198:SF19">
    <property type="entry name" value="CCHC-TYPE DOMAIN-CONTAINING PROTEIN"/>
    <property type="match status" value="1"/>
</dbReference>
<proteinExistence type="predicted"/>
<evidence type="ECO:0000313" key="2">
    <source>
        <dbReference type="EMBL" id="VDP91667.1"/>
    </source>
</evidence>
<name>A0A183B5B0_9TREM</name>
<dbReference type="EMBL" id="UZAN01057467">
    <property type="protein sequence ID" value="VDP91667.1"/>
    <property type="molecule type" value="Genomic_DNA"/>
</dbReference>
<evidence type="ECO:0000313" key="4">
    <source>
        <dbReference type="WBParaSite" id="ECPE_0001443501-mRNA-1"/>
    </source>
</evidence>
<evidence type="ECO:0000313" key="3">
    <source>
        <dbReference type="Proteomes" id="UP000272942"/>
    </source>
</evidence>
<keyword evidence="3" id="KW-1185">Reference proteome</keyword>
<dbReference type="WBParaSite" id="ECPE_0001443501-mRNA-1">
    <property type="protein sequence ID" value="ECPE_0001443501-mRNA-1"/>
    <property type="gene ID" value="ECPE_0001443501"/>
</dbReference>
<dbReference type="Proteomes" id="UP000272942">
    <property type="component" value="Unassembled WGS sequence"/>
</dbReference>
<evidence type="ECO:0000256" key="1">
    <source>
        <dbReference type="SAM" id="MobiDB-lite"/>
    </source>
</evidence>
<organism evidence="4">
    <name type="scientific">Echinostoma caproni</name>
    <dbReference type="NCBI Taxonomy" id="27848"/>
    <lineage>
        <taxon>Eukaryota</taxon>
        <taxon>Metazoa</taxon>
        <taxon>Spiralia</taxon>
        <taxon>Lophotrochozoa</taxon>
        <taxon>Platyhelminthes</taxon>
        <taxon>Trematoda</taxon>
        <taxon>Digenea</taxon>
        <taxon>Plagiorchiida</taxon>
        <taxon>Echinostomata</taxon>
        <taxon>Echinostomatoidea</taxon>
        <taxon>Echinostomatidae</taxon>
        <taxon>Echinostoma</taxon>
    </lineage>
</organism>
<reference evidence="4" key="1">
    <citation type="submission" date="2016-06" db="UniProtKB">
        <authorList>
            <consortium name="WormBaseParasite"/>
        </authorList>
    </citation>
    <scope>IDENTIFICATION</scope>
</reference>
<protein>
    <submittedName>
        <fullName evidence="4">DUF1891 domain-containing protein</fullName>
    </submittedName>
</protein>
<dbReference type="PANTHER" id="PTHR33198">
    <property type="entry name" value="ANK_REP_REGION DOMAIN-CONTAINING PROTEIN-RELATED"/>
    <property type="match status" value="1"/>
</dbReference>
<feature type="region of interest" description="Disordered" evidence="1">
    <location>
        <begin position="178"/>
        <end position="202"/>
    </location>
</feature>
<dbReference type="OrthoDB" id="6262682at2759"/>